<gene>
    <name evidence="1" type="ORF">F0145_22200</name>
</gene>
<sequence length="146" mass="15491">MKLKYSSKLFLSLVGAAFLLMSCEKEDAMVVDRVISPVLVTVAGSAFTAAEPVNVTATIYELDKSGLLDHTVGIDSIPLSNLAIKVKLNATTLADLTTDQKGKVIITKTWSELGLAAPKAGNTVNIEFSGSHKGQAFTKPARVQVK</sequence>
<evidence type="ECO:0000313" key="1">
    <source>
        <dbReference type="EMBL" id="KAA5540821.1"/>
    </source>
</evidence>
<dbReference type="PROSITE" id="PS51257">
    <property type="entry name" value="PROKAR_LIPOPROTEIN"/>
    <property type="match status" value="1"/>
</dbReference>
<comment type="caution">
    <text evidence="1">The sequence shown here is derived from an EMBL/GenBank/DDBJ whole genome shotgun (WGS) entry which is preliminary data.</text>
</comment>
<reference evidence="1 2" key="1">
    <citation type="submission" date="2019-09" db="EMBL/GenBank/DDBJ databases">
        <title>Genome sequence and assembly of Adhaeribacter sp.</title>
        <authorList>
            <person name="Chhetri G."/>
        </authorList>
    </citation>
    <scope>NUCLEOTIDE SEQUENCE [LARGE SCALE GENOMIC DNA]</scope>
    <source>
        <strain evidence="1 2">DK36</strain>
    </source>
</reference>
<evidence type="ECO:0000313" key="2">
    <source>
        <dbReference type="Proteomes" id="UP000323426"/>
    </source>
</evidence>
<name>A0A5M6D020_9BACT</name>
<dbReference type="Proteomes" id="UP000323426">
    <property type="component" value="Unassembled WGS sequence"/>
</dbReference>
<dbReference type="EMBL" id="VWSF01000025">
    <property type="protein sequence ID" value="KAA5540821.1"/>
    <property type="molecule type" value="Genomic_DNA"/>
</dbReference>
<dbReference type="AlphaFoldDB" id="A0A5M6D020"/>
<keyword evidence="2" id="KW-1185">Reference proteome</keyword>
<organism evidence="1 2">
    <name type="scientific">Adhaeribacter rhizoryzae</name>
    <dbReference type="NCBI Taxonomy" id="2607907"/>
    <lineage>
        <taxon>Bacteria</taxon>
        <taxon>Pseudomonadati</taxon>
        <taxon>Bacteroidota</taxon>
        <taxon>Cytophagia</taxon>
        <taxon>Cytophagales</taxon>
        <taxon>Hymenobacteraceae</taxon>
        <taxon>Adhaeribacter</taxon>
    </lineage>
</organism>
<proteinExistence type="predicted"/>
<dbReference type="RefSeq" id="WP_150092128.1">
    <property type="nucleotide sequence ID" value="NZ_VWSF01000025.1"/>
</dbReference>
<protein>
    <submittedName>
        <fullName evidence="1">Uncharacterized protein</fullName>
    </submittedName>
</protein>
<accession>A0A5M6D020</accession>